<accession>A0ABS5EFL1</accession>
<dbReference type="Proteomes" id="UP000698752">
    <property type="component" value="Unassembled WGS sequence"/>
</dbReference>
<sequence length="156" mass="16946">MSAWQFVLNDQPMSTLVRSDLSVPAFSGLSDNVNRCASACFVNQGPIPPGTYHIVDRPTGGILGGVRDWWSGKSEWFALFADDGSLDDAMLCDEVSRGNFRLHPKGPLGISQGCITVENWNDFQRVRNLLLSETPQPVPGSALTAYGSVTVRCGQE</sequence>
<dbReference type="Pfam" id="PF10908">
    <property type="entry name" value="Tlde1_dom"/>
    <property type="match status" value="1"/>
</dbReference>
<protein>
    <submittedName>
        <fullName evidence="2">DUF2778 domain-containing protein</fullName>
    </submittedName>
</protein>
<dbReference type="InterPro" id="IPR021225">
    <property type="entry name" value="Tlde1_dom"/>
</dbReference>
<proteinExistence type="predicted"/>
<dbReference type="RefSeq" id="WP_211868055.1">
    <property type="nucleotide sequence ID" value="NZ_JAAEDI010000008.1"/>
</dbReference>
<dbReference type="EMBL" id="JAAEDI010000008">
    <property type="protein sequence ID" value="MBR0649810.1"/>
    <property type="molecule type" value="Genomic_DNA"/>
</dbReference>
<comment type="caution">
    <text evidence="2">The sequence shown here is derived from an EMBL/GenBank/DDBJ whole genome shotgun (WGS) entry which is preliminary data.</text>
</comment>
<evidence type="ECO:0000259" key="1">
    <source>
        <dbReference type="Pfam" id="PF10908"/>
    </source>
</evidence>
<name>A0ABS5EFL1_9PROT</name>
<organism evidence="2 3">
    <name type="scientific">Neoroseomonas terrae</name>
    <dbReference type="NCBI Taxonomy" id="424799"/>
    <lineage>
        <taxon>Bacteria</taxon>
        <taxon>Pseudomonadati</taxon>
        <taxon>Pseudomonadota</taxon>
        <taxon>Alphaproteobacteria</taxon>
        <taxon>Acetobacterales</taxon>
        <taxon>Acetobacteraceae</taxon>
        <taxon>Neoroseomonas</taxon>
    </lineage>
</organism>
<evidence type="ECO:0000313" key="3">
    <source>
        <dbReference type="Proteomes" id="UP000698752"/>
    </source>
</evidence>
<evidence type="ECO:0000313" key="2">
    <source>
        <dbReference type="EMBL" id="MBR0649810.1"/>
    </source>
</evidence>
<reference evidence="3" key="1">
    <citation type="journal article" date="2021" name="Syst. Appl. Microbiol.">
        <title>Roseomonas hellenica sp. nov., isolated from roots of wild-growing Alkanna tinctoria.</title>
        <authorList>
            <person name="Rat A."/>
            <person name="Naranjo H.D."/>
            <person name="Lebbe L."/>
            <person name="Cnockaert M."/>
            <person name="Krigas N."/>
            <person name="Grigoriadou K."/>
            <person name="Maloupa E."/>
            <person name="Willems A."/>
        </authorList>
    </citation>
    <scope>NUCLEOTIDE SEQUENCE [LARGE SCALE GENOMIC DNA]</scope>
    <source>
        <strain evidence="3">LMG 31159</strain>
    </source>
</reference>
<gene>
    <name evidence="2" type="ORF">GXW78_09060</name>
</gene>
<keyword evidence="3" id="KW-1185">Reference proteome</keyword>
<feature type="domain" description="Tlde1" evidence="1">
    <location>
        <begin position="24"/>
        <end position="139"/>
    </location>
</feature>